<dbReference type="GO" id="GO:0005829">
    <property type="term" value="C:cytosol"/>
    <property type="evidence" value="ECO:0007669"/>
    <property type="project" value="TreeGrafter"/>
</dbReference>
<dbReference type="CDD" id="cd02947">
    <property type="entry name" value="TRX_family"/>
    <property type="match status" value="1"/>
</dbReference>
<dbReference type="PROSITE" id="PS00194">
    <property type="entry name" value="THIOREDOXIN_1"/>
    <property type="match status" value="1"/>
</dbReference>
<feature type="domain" description="Thioredoxin" evidence="2">
    <location>
        <begin position="1"/>
        <end position="105"/>
    </location>
</feature>
<sequence length="130" mass="14196">MATIQLTEQNFEATVTGEGITLIDFWAEWCGPCKSFGPIFEAASEEHPDVRFAKVDTEAEQGIAAFFQIQSIPTVFVFRDGVPLGGKPGAMSAAGLNEFLQMVREIDMEQVHRDIAEAEKAEAEKSNGAQ</sequence>
<dbReference type="Gene3D" id="3.40.30.10">
    <property type="entry name" value="Glutaredoxin"/>
    <property type="match status" value="1"/>
</dbReference>
<name>A0A6J6HQV5_9ZZZZ</name>
<dbReference type="InterPro" id="IPR017937">
    <property type="entry name" value="Thioredoxin_CS"/>
</dbReference>
<dbReference type="GO" id="GO:0015035">
    <property type="term" value="F:protein-disulfide reductase activity"/>
    <property type="evidence" value="ECO:0007669"/>
    <property type="project" value="TreeGrafter"/>
</dbReference>
<keyword evidence="1" id="KW-1015">Disulfide bond</keyword>
<dbReference type="PANTHER" id="PTHR45663">
    <property type="entry name" value="GEO12009P1"/>
    <property type="match status" value="1"/>
</dbReference>
<dbReference type="PANTHER" id="PTHR45663:SF40">
    <property type="entry name" value="THIOREDOXIN 2"/>
    <property type="match status" value="1"/>
</dbReference>
<dbReference type="PRINTS" id="PR00421">
    <property type="entry name" value="THIOREDOXIN"/>
</dbReference>
<accession>A0A6J6HQV5</accession>
<evidence type="ECO:0000259" key="2">
    <source>
        <dbReference type="PROSITE" id="PS51352"/>
    </source>
</evidence>
<organism evidence="3">
    <name type="scientific">freshwater metagenome</name>
    <dbReference type="NCBI Taxonomy" id="449393"/>
    <lineage>
        <taxon>unclassified sequences</taxon>
        <taxon>metagenomes</taxon>
        <taxon>ecological metagenomes</taxon>
    </lineage>
</organism>
<dbReference type="Pfam" id="PF00085">
    <property type="entry name" value="Thioredoxin"/>
    <property type="match status" value="1"/>
</dbReference>
<dbReference type="InterPro" id="IPR013766">
    <property type="entry name" value="Thioredoxin_domain"/>
</dbReference>
<protein>
    <submittedName>
        <fullName evidence="3">Unannotated protein</fullName>
    </submittedName>
</protein>
<reference evidence="3" key="1">
    <citation type="submission" date="2020-05" db="EMBL/GenBank/DDBJ databases">
        <authorList>
            <person name="Chiriac C."/>
            <person name="Salcher M."/>
            <person name="Ghai R."/>
            <person name="Kavagutti S V."/>
        </authorList>
    </citation>
    <scope>NUCLEOTIDE SEQUENCE</scope>
</reference>
<proteinExistence type="predicted"/>
<evidence type="ECO:0000256" key="1">
    <source>
        <dbReference type="ARBA" id="ARBA00023157"/>
    </source>
</evidence>
<dbReference type="PROSITE" id="PS51352">
    <property type="entry name" value="THIOREDOXIN_2"/>
    <property type="match status" value="1"/>
</dbReference>
<dbReference type="EMBL" id="CAEZUX010000051">
    <property type="protein sequence ID" value="CAB4613835.1"/>
    <property type="molecule type" value="Genomic_DNA"/>
</dbReference>
<evidence type="ECO:0000313" key="3">
    <source>
        <dbReference type="EMBL" id="CAB4613835.1"/>
    </source>
</evidence>
<dbReference type="AlphaFoldDB" id="A0A6J6HQV5"/>
<dbReference type="SUPFAM" id="SSF52833">
    <property type="entry name" value="Thioredoxin-like"/>
    <property type="match status" value="1"/>
</dbReference>
<dbReference type="InterPro" id="IPR036249">
    <property type="entry name" value="Thioredoxin-like_sf"/>
</dbReference>
<gene>
    <name evidence="3" type="ORF">UFOPK1874_00598</name>
</gene>